<dbReference type="Proteomes" id="UP000670527">
    <property type="component" value="Unassembled WGS sequence"/>
</dbReference>
<evidence type="ECO:0000313" key="2">
    <source>
        <dbReference type="Proteomes" id="UP000670527"/>
    </source>
</evidence>
<organism evidence="1 2">
    <name type="scientific">Hymenobacter defluvii</name>
    <dbReference type="NCBI Taxonomy" id="2054411"/>
    <lineage>
        <taxon>Bacteria</taxon>
        <taxon>Pseudomonadati</taxon>
        <taxon>Bacteroidota</taxon>
        <taxon>Cytophagia</taxon>
        <taxon>Cytophagales</taxon>
        <taxon>Hymenobacteraceae</taxon>
        <taxon>Hymenobacter</taxon>
    </lineage>
</organism>
<dbReference type="RefSeq" id="WP_208306276.1">
    <property type="nucleotide sequence ID" value="NZ_JAGETX010000001.1"/>
</dbReference>
<keyword evidence="2" id="KW-1185">Reference proteome</keyword>
<accession>A0ABS3T7G5</accession>
<dbReference type="Pfam" id="PF13585">
    <property type="entry name" value="CHU_C"/>
    <property type="match status" value="1"/>
</dbReference>
<reference evidence="1 2" key="1">
    <citation type="submission" date="2021-03" db="EMBL/GenBank/DDBJ databases">
        <authorList>
            <person name="Kim M.K."/>
        </authorList>
    </citation>
    <scope>NUCLEOTIDE SEQUENCE [LARGE SCALE GENOMIC DNA]</scope>
    <source>
        <strain evidence="1 2">BT507</strain>
    </source>
</reference>
<name>A0ABS3T7G5_9BACT</name>
<dbReference type="EMBL" id="JAGETX010000001">
    <property type="protein sequence ID" value="MBO3269570.1"/>
    <property type="molecule type" value="Genomic_DNA"/>
</dbReference>
<comment type="caution">
    <text evidence="1">The sequence shown here is derived from an EMBL/GenBank/DDBJ whole genome shotgun (WGS) entry which is preliminary data.</text>
</comment>
<sequence length="635" mass="69221">MACFLRLLGSGGLLILLLLLSFSARATHIVGGEMDLQYVSGNNYQLTLTLYFDAINGSPGALDNDLTAGIFDKATNGSMQNVVLPLVENTYVAYTNPACTSPSLSTRKLVYRSVVQLSPNVYTGAQGYYVAVERCCRNNGISNIVRPGESGQTFYLEFPAVLRNGQPFRDSTPRIFPPLSDYACLGELFYYDFGGQDPDGDSLVYELATPLNGYSSTRVPKPATATSAPYPTISWGPGRSEQSQIPGAPTLTINRRTGRLEVRPTQLGLFVFGIKCSEYRNKVKIGETRRDFQLKVITCPTNADPTITAQAQLGNATYLPGRDTIRLVPGGNPCVRLRFTDADNASALSLSLQPVNFTGPLPSISLLQGMVRATGMPDTLISQLCFPTCFDTKGQVYYLNVIVADNGCSLPKRDTVQLAILAQPAPTHTPELTSVPTLMQDNNTPLVIRVAPGSVYEANLTATDADNDPLILTAAGTGFDMTAAGMSFVPTNGKGRATGVFRWEASCSAALLQQMEVTFRVQESTCYPQPQVQVVRFEVVSPDTLAFLPPNIITPGNHDGKNDEFTLPTLPPDFCDNRFANIKIFSRWGNEVYSSADRNFRWDGGGRPAGVYFYLIEYTNKRRFKGMLTLAPAYQ</sequence>
<evidence type="ECO:0000313" key="1">
    <source>
        <dbReference type="EMBL" id="MBO3269570.1"/>
    </source>
</evidence>
<proteinExistence type="predicted"/>
<gene>
    <name evidence="1" type="ORF">J4D97_02825</name>
</gene>
<protein>
    <submittedName>
        <fullName evidence="1">Gliding motility-associated C-terminal domain-containing protein</fullName>
    </submittedName>
</protein>